<name>A0AA37TG27_9HYPH</name>
<dbReference type="Proteomes" id="UP001157440">
    <property type="component" value="Unassembled WGS sequence"/>
</dbReference>
<keyword evidence="2" id="KW-1185">Reference proteome</keyword>
<evidence type="ECO:0000313" key="1">
    <source>
        <dbReference type="EMBL" id="GLS71257.1"/>
    </source>
</evidence>
<dbReference type="RefSeq" id="WP_238194324.1">
    <property type="nucleotide sequence ID" value="NZ_BPQZ01000001.1"/>
</dbReference>
<dbReference type="EMBL" id="BSPL01000017">
    <property type="protein sequence ID" value="GLS71257.1"/>
    <property type="molecule type" value="Genomic_DNA"/>
</dbReference>
<accession>A0AA37TG27</accession>
<reference evidence="2" key="1">
    <citation type="journal article" date="2019" name="Int. J. Syst. Evol. Microbiol.">
        <title>The Global Catalogue of Microorganisms (GCM) 10K type strain sequencing project: providing services to taxonomists for standard genome sequencing and annotation.</title>
        <authorList>
            <consortium name="The Broad Institute Genomics Platform"/>
            <consortium name="The Broad Institute Genome Sequencing Center for Infectious Disease"/>
            <person name="Wu L."/>
            <person name="Ma J."/>
        </authorList>
    </citation>
    <scope>NUCLEOTIDE SEQUENCE [LARGE SCALE GENOMIC DNA]</scope>
    <source>
        <strain evidence="2">NBRC 103632</strain>
    </source>
</reference>
<proteinExistence type="predicted"/>
<protein>
    <submittedName>
        <fullName evidence="1">Uncharacterized protein</fullName>
    </submittedName>
</protein>
<dbReference type="AlphaFoldDB" id="A0AA37TG27"/>
<evidence type="ECO:0000313" key="2">
    <source>
        <dbReference type="Proteomes" id="UP001157440"/>
    </source>
</evidence>
<comment type="caution">
    <text evidence="1">The sequence shown here is derived from an EMBL/GenBank/DDBJ whole genome shotgun (WGS) entry which is preliminary data.</text>
</comment>
<sequence>MSATGYFGPYMLGQALASEPGASVGIPYAFLLQIAKAAMDAGVWVPPPGVPVEDALDTFAAGMRFKPEGETVLCDGSDVEERTVYPDGSYSTRLD</sequence>
<gene>
    <name evidence="1" type="ORF">GCM10007890_32700</name>
</gene>
<organism evidence="1 2">
    <name type="scientific">Methylobacterium tardum</name>
    <dbReference type="NCBI Taxonomy" id="374432"/>
    <lineage>
        <taxon>Bacteria</taxon>
        <taxon>Pseudomonadati</taxon>
        <taxon>Pseudomonadota</taxon>
        <taxon>Alphaproteobacteria</taxon>
        <taxon>Hyphomicrobiales</taxon>
        <taxon>Methylobacteriaceae</taxon>
        <taxon>Methylobacterium</taxon>
    </lineage>
</organism>